<keyword evidence="1" id="KW-0472">Membrane</keyword>
<keyword evidence="1" id="KW-1133">Transmembrane helix</keyword>
<dbReference type="OrthoDB" id="2853572at2759"/>
<evidence type="ECO:0000313" key="3">
    <source>
        <dbReference type="Proteomes" id="UP000541558"/>
    </source>
</evidence>
<feature type="transmembrane region" description="Helical" evidence="1">
    <location>
        <begin position="336"/>
        <end position="358"/>
    </location>
</feature>
<keyword evidence="1" id="KW-0812">Transmembrane</keyword>
<comment type="caution">
    <text evidence="2">The sequence shown here is derived from an EMBL/GenBank/DDBJ whole genome shotgun (WGS) entry which is preliminary data.</text>
</comment>
<feature type="transmembrane region" description="Helical" evidence="1">
    <location>
        <begin position="147"/>
        <end position="170"/>
    </location>
</feature>
<evidence type="ECO:0000313" key="2">
    <source>
        <dbReference type="EMBL" id="KAF5311331.1"/>
    </source>
</evidence>
<accession>A0A8H5AUV9</accession>
<organism evidence="2 3">
    <name type="scientific">Ephemerocybe angulata</name>
    <dbReference type="NCBI Taxonomy" id="980116"/>
    <lineage>
        <taxon>Eukaryota</taxon>
        <taxon>Fungi</taxon>
        <taxon>Dikarya</taxon>
        <taxon>Basidiomycota</taxon>
        <taxon>Agaricomycotina</taxon>
        <taxon>Agaricomycetes</taxon>
        <taxon>Agaricomycetidae</taxon>
        <taxon>Agaricales</taxon>
        <taxon>Agaricineae</taxon>
        <taxon>Psathyrellaceae</taxon>
        <taxon>Ephemerocybe</taxon>
    </lineage>
</organism>
<keyword evidence="3" id="KW-1185">Reference proteome</keyword>
<feature type="transmembrane region" description="Helical" evidence="1">
    <location>
        <begin position="41"/>
        <end position="60"/>
    </location>
</feature>
<evidence type="ECO:0000256" key="1">
    <source>
        <dbReference type="SAM" id="Phobius"/>
    </source>
</evidence>
<feature type="transmembrane region" description="Helical" evidence="1">
    <location>
        <begin position="105"/>
        <end position="127"/>
    </location>
</feature>
<dbReference type="AlphaFoldDB" id="A0A8H5AUV9"/>
<reference evidence="2 3" key="1">
    <citation type="journal article" date="2020" name="ISME J.">
        <title>Uncovering the hidden diversity of litter-decomposition mechanisms in mushroom-forming fungi.</title>
        <authorList>
            <person name="Floudas D."/>
            <person name="Bentzer J."/>
            <person name="Ahren D."/>
            <person name="Johansson T."/>
            <person name="Persson P."/>
            <person name="Tunlid A."/>
        </authorList>
    </citation>
    <scope>NUCLEOTIDE SEQUENCE [LARGE SCALE GENOMIC DNA]</scope>
    <source>
        <strain evidence="2 3">CBS 175.51</strain>
    </source>
</reference>
<feature type="transmembrane region" description="Helical" evidence="1">
    <location>
        <begin position="227"/>
        <end position="249"/>
    </location>
</feature>
<proteinExistence type="predicted"/>
<feature type="transmembrane region" description="Helical" evidence="1">
    <location>
        <begin position="299"/>
        <end position="324"/>
    </location>
</feature>
<name>A0A8H5AUV9_9AGAR</name>
<dbReference type="Proteomes" id="UP000541558">
    <property type="component" value="Unassembled WGS sequence"/>
</dbReference>
<feature type="transmembrane region" description="Helical" evidence="1">
    <location>
        <begin position="12"/>
        <end position="35"/>
    </location>
</feature>
<gene>
    <name evidence="2" type="ORF">D9611_012587</name>
</gene>
<sequence length="383" mass="41176">MTAILLPPRPFLIQRLLWASLGVGCVTIALSLVLLGWISLFISPAAFLFSATFDITLLILSAKERKSAAFEPAMDPAAASPNTKPPTSAPTPALPSTCRSATISAAIFVAIAWLAAFITSICLVAVSDDQTTWGTVSESDSRKRFPVAYVEIVSIAFQIGILVWFIVLCVKERKSLSILQNKPGPTFIPSIITPQQRWILRLVGLALLFAATILGVSMVNLGKTSLFLSPTSAGVTFIYTITLLAKTFVERKRQRTPRSATDPFPATIQTDGPAASYPPAQHRTPFTGLPCTSRKPAIIFGYLLAVLWMATLGTALSFTVLGATDPDFGEGQDNTAAAGVECGFVGFEIGVVIALATLSTKERRRLLGQAQKLKWWQLGVYKA</sequence>
<protein>
    <submittedName>
        <fullName evidence="2">Uncharacterized protein</fullName>
    </submittedName>
</protein>
<feature type="transmembrane region" description="Helical" evidence="1">
    <location>
        <begin position="198"/>
        <end position="221"/>
    </location>
</feature>
<dbReference type="EMBL" id="JAACJK010000227">
    <property type="protein sequence ID" value="KAF5311331.1"/>
    <property type="molecule type" value="Genomic_DNA"/>
</dbReference>